<comment type="caution">
    <text evidence="2">The sequence shown here is derived from an EMBL/GenBank/DDBJ whole genome shotgun (WGS) entry which is preliminary data.</text>
</comment>
<evidence type="ECO:0000313" key="3">
    <source>
        <dbReference type="Proteomes" id="UP001266305"/>
    </source>
</evidence>
<keyword evidence="3" id="KW-1185">Reference proteome</keyword>
<dbReference type="EMBL" id="JASSZA010000012">
    <property type="protein sequence ID" value="KAK2095817.1"/>
    <property type="molecule type" value="Genomic_DNA"/>
</dbReference>
<protein>
    <submittedName>
        <fullName evidence="2">Uncharacterized protein</fullName>
    </submittedName>
</protein>
<feature type="compositionally biased region" description="Pro residues" evidence="1">
    <location>
        <begin position="60"/>
        <end position="85"/>
    </location>
</feature>
<organism evidence="2 3">
    <name type="scientific">Saguinus oedipus</name>
    <name type="common">Cotton-top tamarin</name>
    <name type="synonym">Oedipomidas oedipus</name>
    <dbReference type="NCBI Taxonomy" id="9490"/>
    <lineage>
        <taxon>Eukaryota</taxon>
        <taxon>Metazoa</taxon>
        <taxon>Chordata</taxon>
        <taxon>Craniata</taxon>
        <taxon>Vertebrata</taxon>
        <taxon>Euteleostomi</taxon>
        <taxon>Mammalia</taxon>
        <taxon>Eutheria</taxon>
        <taxon>Euarchontoglires</taxon>
        <taxon>Primates</taxon>
        <taxon>Haplorrhini</taxon>
        <taxon>Platyrrhini</taxon>
        <taxon>Cebidae</taxon>
        <taxon>Callitrichinae</taxon>
        <taxon>Saguinus</taxon>
    </lineage>
</organism>
<accession>A0ABQ9UFF1</accession>
<reference evidence="2 3" key="1">
    <citation type="submission" date="2023-05" db="EMBL/GenBank/DDBJ databases">
        <title>B98-5 Cell Line De Novo Hybrid Assembly: An Optical Mapping Approach.</title>
        <authorList>
            <person name="Kananen K."/>
            <person name="Auerbach J.A."/>
            <person name="Kautto E."/>
            <person name="Blachly J.S."/>
        </authorList>
    </citation>
    <scope>NUCLEOTIDE SEQUENCE [LARGE SCALE GENOMIC DNA]</scope>
    <source>
        <strain evidence="2">B95-8</strain>
        <tissue evidence="2">Cell line</tissue>
    </source>
</reference>
<feature type="region of interest" description="Disordered" evidence="1">
    <location>
        <begin position="57"/>
        <end position="94"/>
    </location>
</feature>
<name>A0ABQ9UFF1_SAGOE</name>
<evidence type="ECO:0000313" key="2">
    <source>
        <dbReference type="EMBL" id="KAK2095817.1"/>
    </source>
</evidence>
<evidence type="ECO:0000256" key="1">
    <source>
        <dbReference type="SAM" id="MobiDB-lite"/>
    </source>
</evidence>
<proteinExistence type="predicted"/>
<dbReference type="Proteomes" id="UP001266305">
    <property type="component" value="Unassembled WGS sequence"/>
</dbReference>
<sequence length="108" mass="11041">MEKTGRCGDGAPRGPVLHIVVVGFHHKKGCQFGRSPLSAPPALLPCAQLAWCGAPHSAGDPPPLHRTPQLLPPAPAARPPQPLPSAPEKCTGPLSSPSIVPVGFLGSV</sequence>
<gene>
    <name evidence="2" type="ORF">P7K49_024851</name>
</gene>